<accession>A0A0F5YLS3</accession>
<proteinExistence type="predicted"/>
<dbReference type="EMBL" id="LATL02000301">
    <property type="protein sequence ID" value="KKD39120.1"/>
    <property type="molecule type" value="Genomic_DNA"/>
</dbReference>
<name>A0A0F5YLS3_9CYAN</name>
<organism evidence="1 2">
    <name type="scientific">Limnoraphis robusta CS-951</name>
    <dbReference type="NCBI Taxonomy" id="1637645"/>
    <lineage>
        <taxon>Bacteria</taxon>
        <taxon>Bacillati</taxon>
        <taxon>Cyanobacteriota</taxon>
        <taxon>Cyanophyceae</taxon>
        <taxon>Oscillatoriophycideae</taxon>
        <taxon>Oscillatoriales</taxon>
        <taxon>Sirenicapillariaceae</taxon>
        <taxon>Limnoraphis</taxon>
    </lineage>
</organism>
<comment type="caution">
    <text evidence="1">The sequence shown here is derived from an EMBL/GenBank/DDBJ whole genome shotgun (WGS) entry which is preliminary data.</text>
</comment>
<dbReference type="AlphaFoldDB" id="A0A0F5YLS3"/>
<protein>
    <submittedName>
        <fullName evidence="1">Uncharacterized protein</fullName>
    </submittedName>
</protein>
<sequence>MTKYLKPRRQAAKYLGVNVRIRGVGGNKAMIARHKNPPDRQRRYDLRNCELIVLNPKELSPQPEMVEDIRAILKTDRIRI</sequence>
<gene>
    <name evidence="1" type="ORF">WN50_05200</name>
</gene>
<dbReference type="Proteomes" id="UP000033607">
    <property type="component" value="Unassembled WGS sequence"/>
</dbReference>
<reference evidence="1 2" key="1">
    <citation type="submission" date="2015-06" db="EMBL/GenBank/DDBJ databases">
        <title>Draft genome assembly of filamentous brackish cyanobacterium Limnoraphis robusta strain CS-951.</title>
        <authorList>
            <person name="Willis A."/>
            <person name="Parks M."/>
            <person name="Burford M.A."/>
        </authorList>
    </citation>
    <scope>NUCLEOTIDE SEQUENCE [LARGE SCALE GENOMIC DNA]</scope>
    <source>
        <strain evidence="1 2">CS-951</strain>
    </source>
</reference>
<evidence type="ECO:0000313" key="1">
    <source>
        <dbReference type="EMBL" id="KKD39120.1"/>
    </source>
</evidence>
<evidence type="ECO:0000313" key="2">
    <source>
        <dbReference type="Proteomes" id="UP000033607"/>
    </source>
</evidence>